<dbReference type="GO" id="GO:0003676">
    <property type="term" value="F:nucleic acid binding"/>
    <property type="evidence" value="ECO:0007669"/>
    <property type="project" value="InterPro"/>
</dbReference>
<keyword evidence="2" id="KW-0489">Methyltransferase</keyword>
<dbReference type="EMBL" id="JAEUBF010000249">
    <property type="protein sequence ID" value="KAH3679716.1"/>
    <property type="molecule type" value="Genomic_DNA"/>
</dbReference>
<evidence type="ECO:0000259" key="5">
    <source>
        <dbReference type="Pfam" id="PF05175"/>
    </source>
</evidence>
<comment type="caution">
    <text evidence="6">The sequence shown here is derived from an EMBL/GenBank/DDBJ whole genome shotgun (WGS) entry which is preliminary data.</text>
</comment>
<evidence type="ECO:0000256" key="4">
    <source>
        <dbReference type="ARBA" id="ARBA00022691"/>
    </source>
</evidence>
<dbReference type="PROSITE" id="PS00092">
    <property type="entry name" value="N6_MTASE"/>
    <property type="match status" value="1"/>
</dbReference>
<keyword evidence="3" id="KW-0808">Transferase</keyword>
<reference evidence="6" key="2">
    <citation type="submission" date="2021-01" db="EMBL/GenBank/DDBJ databases">
        <authorList>
            <person name="Schikora-Tamarit M.A."/>
        </authorList>
    </citation>
    <scope>NUCLEOTIDE SEQUENCE</scope>
    <source>
        <strain evidence="6">CBS6341</strain>
    </source>
</reference>
<dbReference type="SUPFAM" id="SSF53335">
    <property type="entry name" value="S-adenosyl-L-methionine-dependent methyltransferases"/>
    <property type="match status" value="1"/>
</dbReference>
<accession>A0A9P8TIK8</accession>
<name>A0A9P8TIK8_9ASCO</name>
<dbReference type="Gene3D" id="3.40.50.150">
    <property type="entry name" value="Vaccinia Virus protein VP39"/>
    <property type="match status" value="1"/>
</dbReference>
<dbReference type="InterPro" id="IPR007848">
    <property type="entry name" value="Small_mtfrase_dom"/>
</dbReference>
<keyword evidence="7" id="KW-1185">Reference proteome</keyword>
<dbReference type="GO" id="GO:0008276">
    <property type="term" value="F:protein methyltransferase activity"/>
    <property type="evidence" value="ECO:0007669"/>
    <property type="project" value="TreeGrafter"/>
</dbReference>
<evidence type="ECO:0000256" key="1">
    <source>
        <dbReference type="ARBA" id="ARBA00006149"/>
    </source>
</evidence>
<organism evidence="6 7">
    <name type="scientific">Wickerhamomyces mucosus</name>
    <dbReference type="NCBI Taxonomy" id="1378264"/>
    <lineage>
        <taxon>Eukaryota</taxon>
        <taxon>Fungi</taxon>
        <taxon>Dikarya</taxon>
        <taxon>Ascomycota</taxon>
        <taxon>Saccharomycotina</taxon>
        <taxon>Saccharomycetes</taxon>
        <taxon>Phaffomycetales</taxon>
        <taxon>Wickerhamomycetaceae</taxon>
        <taxon>Wickerhamomyces</taxon>
    </lineage>
</organism>
<dbReference type="NCBIfam" id="TIGR00537">
    <property type="entry name" value="hemK_rel_arch"/>
    <property type="match status" value="1"/>
</dbReference>
<dbReference type="InterPro" id="IPR004557">
    <property type="entry name" value="PrmC-related"/>
</dbReference>
<dbReference type="InterPro" id="IPR029063">
    <property type="entry name" value="SAM-dependent_MTases_sf"/>
</dbReference>
<dbReference type="Proteomes" id="UP000769528">
    <property type="component" value="Unassembled WGS sequence"/>
</dbReference>
<proteinExistence type="inferred from homology"/>
<dbReference type="InterPro" id="IPR002052">
    <property type="entry name" value="DNA_methylase_N6_adenine_CS"/>
</dbReference>
<dbReference type="GO" id="GO:0032259">
    <property type="term" value="P:methylation"/>
    <property type="evidence" value="ECO:0007669"/>
    <property type="project" value="UniProtKB-KW"/>
</dbReference>
<sequence length="215" mass="24345">MLPTPIVSADFNKVYEPSEDSFLLLDSFEKDKELLNKQFFKTPIVLEIGTGSGIITTFIHKHILPNGLFLTTDLNPHACKTCLETSLLNDGTQFLDTIQTNLTDSIRSNLIDILIFNPPYVPDEIVPEIPQNDDDSYEWLDLALLGGEDGMIVTNVLLDNLDNILSSNGIAYILFCARNKPLQVVQKMKERGWNYELVMNRKTGEDLSVYKFQRS</sequence>
<gene>
    <name evidence="6" type="ORF">WICMUC_000747</name>
</gene>
<feature type="domain" description="Methyltransferase small" evidence="5">
    <location>
        <begin position="41"/>
        <end position="121"/>
    </location>
</feature>
<keyword evidence="4" id="KW-0949">S-adenosyl-L-methionine</keyword>
<comment type="similarity">
    <text evidence="1">Belongs to the eukaryotic/archaeal PrmC-related family.</text>
</comment>
<protein>
    <recommendedName>
        <fullName evidence="5">Methyltransferase small domain-containing protein</fullName>
    </recommendedName>
</protein>
<dbReference type="GO" id="GO:0035657">
    <property type="term" value="C:eRF1 methyltransferase complex"/>
    <property type="evidence" value="ECO:0007669"/>
    <property type="project" value="TreeGrafter"/>
</dbReference>
<evidence type="ECO:0000313" key="7">
    <source>
        <dbReference type="Proteomes" id="UP000769528"/>
    </source>
</evidence>
<dbReference type="GO" id="GO:0008757">
    <property type="term" value="F:S-adenosylmethionine-dependent methyltransferase activity"/>
    <property type="evidence" value="ECO:0007669"/>
    <property type="project" value="TreeGrafter"/>
</dbReference>
<evidence type="ECO:0000256" key="3">
    <source>
        <dbReference type="ARBA" id="ARBA00022679"/>
    </source>
</evidence>
<evidence type="ECO:0000256" key="2">
    <source>
        <dbReference type="ARBA" id="ARBA00022603"/>
    </source>
</evidence>
<dbReference type="Pfam" id="PF05175">
    <property type="entry name" value="MTS"/>
    <property type="match status" value="1"/>
</dbReference>
<dbReference type="AlphaFoldDB" id="A0A9P8TIK8"/>
<dbReference type="OrthoDB" id="406152at2759"/>
<reference evidence="6" key="1">
    <citation type="journal article" date="2021" name="Open Biol.">
        <title>Shared evolutionary footprints suggest mitochondrial oxidative damage underlies multiple complex I losses in fungi.</title>
        <authorList>
            <person name="Schikora-Tamarit M.A."/>
            <person name="Marcet-Houben M."/>
            <person name="Nosek J."/>
            <person name="Gabaldon T."/>
        </authorList>
    </citation>
    <scope>NUCLEOTIDE SEQUENCE</scope>
    <source>
        <strain evidence="6">CBS6341</strain>
    </source>
</reference>
<dbReference type="InterPro" id="IPR052190">
    <property type="entry name" value="Euk-Arch_PrmC-MTase"/>
</dbReference>
<dbReference type="PANTHER" id="PTHR45875">
    <property type="entry name" value="METHYLTRANSFERASE N6AMT1"/>
    <property type="match status" value="1"/>
</dbReference>
<dbReference type="PANTHER" id="PTHR45875:SF1">
    <property type="entry name" value="METHYLTRANSFERASE N6AMT1"/>
    <property type="match status" value="1"/>
</dbReference>
<evidence type="ECO:0000313" key="6">
    <source>
        <dbReference type="EMBL" id="KAH3679716.1"/>
    </source>
</evidence>